<sequence>MYTIGWKTREINLGLGKIDTPDDHLEHMEVICHPTAMTGAVACFLAGVATAHIISSLTHTEPPTPAPHEEHQTFFETLIDHTRSEPKTPPPTPAPVSPVARVLTKKPYSAVHAATIAREAQRARSRKVVLLLIFSLLVVVLGFITLIGIVMWYRVLYLESVQSNRLIESKLKLERLKRRSIREALIKRGAVNDITTKGAYSHRPTSGNPSGNTSVDFDRDQLTFPTPAPIPTPESKPALPSARAVE</sequence>
<evidence type="ECO:0000256" key="2">
    <source>
        <dbReference type="SAM" id="Phobius"/>
    </source>
</evidence>
<proteinExistence type="predicted"/>
<feature type="compositionally biased region" description="Polar residues" evidence="1">
    <location>
        <begin position="203"/>
        <end position="215"/>
    </location>
</feature>
<gene>
    <name evidence="3" type="ORF">LAMO00422_LOCUS5729</name>
</gene>
<keyword evidence="2" id="KW-0812">Transmembrane</keyword>
<keyword evidence="2" id="KW-0472">Membrane</keyword>
<evidence type="ECO:0000313" key="3">
    <source>
        <dbReference type="EMBL" id="CAD8440217.1"/>
    </source>
</evidence>
<accession>A0A7S0GTW4</accession>
<feature type="region of interest" description="Disordered" evidence="1">
    <location>
        <begin position="197"/>
        <end position="246"/>
    </location>
</feature>
<dbReference type="EMBL" id="HBEM01008176">
    <property type="protein sequence ID" value="CAD8440217.1"/>
    <property type="molecule type" value="Transcribed_RNA"/>
</dbReference>
<feature type="transmembrane region" description="Helical" evidence="2">
    <location>
        <begin position="128"/>
        <end position="153"/>
    </location>
</feature>
<reference evidence="3" key="1">
    <citation type="submission" date="2021-01" db="EMBL/GenBank/DDBJ databases">
        <authorList>
            <person name="Corre E."/>
            <person name="Pelletier E."/>
            <person name="Niang G."/>
            <person name="Scheremetjew M."/>
            <person name="Finn R."/>
            <person name="Kale V."/>
            <person name="Holt S."/>
            <person name="Cochrane G."/>
            <person name="Meng A."/>
            <person name="Brown T."/>
            <person name="Cohen L."/>
        </authorList>
    </citation>
    <scope>NUCLEOTIDE SEQUENCE</scope>
    <source>
        <strain evidence="3">CCMP2058</strain>
    </source>
</reference>
<name>A0A7S0GTW4_9EUKA</name>
<dbReference type="AlphaFoldDB" id="A0A7S0GTW4"/>
<protein>
    <submittedName>
        <fullName evidence="3">Uncharacterized protein</fullName>
    </submittedName>
</protein>
<evidence type="ECO:0000256" key="1">
    <source>
        <dbReference type="SAM" id="MobiDB-lite"/>
    </source>
</evidence>
<organism evidence="3">
    <name type="scientific">Amorphochlora amoebiformis</name>
    <dbReference type="NCBI Taxonomy" id="1561963"/>
    <lineage>
        <taxon>Eukaryota</taxon>
        <taxon>Sar</taxon>
        <taxon>Rhizaria</taxon>
        <taxon>Cercozoa</taxon>
        <taxon>Chlorarachniophyceae</taxon>
        <taxon>Amorphochlora</taxon>
    </lineage>
</organism>
<keyword evidence="2" id="KW-1133">Transmembrane helix</keyword>